<dbReference type="AlphaFoldDB" id="A0AAD4D3G6"/>
<evidence type="ECO:0000313" key="1">
    <source>
        <dbReference type="EMBL" id="KAG0262447.1"/>
    </source>
</evidence>
<comment type="caution">
    <text evidence="1">The sequence shown here is derived from an EMBL/GenBank/DDBJ whole genome shotgun (WGS) entry which is preliminary data.</text>
</comment>
<organism evidence="1 2">
    <name type="scientific">Linnemannia exigua</name>
    <dbReference type="NCBI Taxonomy" id="604196"/>
    <lineage>
        <taxon>Eukaryota</taxon>
        <taxon>Fungi</taxon>
        <taxon>Fungi incertae sedis</taxon>
        <taxon>Mucoromycota</taxon>
        <taxon>Mortierellomycotina</taxon>
        <taxon>Mortierellomycetes</taxon>
        <taxon>Mortierellales</taxon>
        <taxon>Mortierellaceae</taxon>
        <taxon>Linnemannia</taxon>
    </lineage>
</organism>
<sequence length="284" mass="31854">MVNGQTRRCSKTSCPVFTYHDIDTHLCPYHETYMRGAIFRRQFPDFEGTALLSAAQPVTLDTGVGALDAYLHRHGRIVTVFSGAQLDELTAGLHPAIKKNILRYIQDYLLFLDDSPDKSDILKDSKTHFGARFRQKTLLNGSLNESQSRAFEDECKATGCVFVVEVNPTTAAVEKMDNDGQAGVQGCSIDLTTLSTFPDTLVNEAKCDHPVVLVELLAGIIHGLLVAHQHDIWCPCNPPKGRTHTQVYWFPDESFEEVMGVLRPRIELWLEAFRDVERKIGHLL</sequence>
<accession>A0AAD4D3G6</accession>
<gene>
    <name evidence="1" type="ORF">BGZ95_004029</name>
</gene>
<evidence type="ECO:0000313" key="2">
    <source>
        <dbReference type="Proteomes" id="UP001194580"/>
    </source>
</evidence>
<proteinExistence type="predicted"/>
<dbReference type="EMBL" id="JAAAIL010001966">
    <property type="protein sequence ID" value="KAG0262447.1"/>
    <property type="molecule type" value="Genomic_DNA"/>
</dbReference>
<reference evidence="1" key="1">
    <citation type="journal article" date="2020" name="Fungal Divers.">
        <title>Resolving the Mortierellaceae phylogeny through synthesis of multi-gene phylogenetics and phylogenomics.</title>
        <authorList>
            <person name="Vandepol N."/>
            <person name="Liber J."/>
            <person name="Desiro A."/>
            <person name="Na H."/>
            <person name="Kennedy M."/>
            <person name="Barry K."/>
            <person name="Grigoriev I.V."/>
            <person name="Miller A.N."/>
            <person name="O'Donnell K."/>
            <person name="Stajich J.E."/>
            <person name="Bonito G."/>
        </authorList>
    </citation>
    <scope>NUCLEOTIDE SEQUENCE</scope>
    <source>
        <strain evidence="1">NRRL 28262</strain>
    </source>
</reference>
<keyword evidence="2" id="KW-1185">Reference proteome</keyword>
<dbReference type="Proteomes" id="UP001194580">
    <property type="component" value="Unassembled WGS sequence"/>
</dbReference>
<name>A0AAD4D3G6_9FUNG</name>
<protein>
    <submittedName>
        <fullName evidence="1">Uncharacterized protein</fullName>
    </submittedName>
</protein>